<keyword evidence="8" id="KW-1185">Reference proteome</keyword>
<dbReference type="Proteomes" id="UP001251374">
    <property type="component" value="Unassembled WGS sequence"/>
</dbReference>
<comment type="similarity">
    <text evidence="1 4">Belongs to the FGGY kinase family.</text>
</comment>
<evidence type="ECO:0000259" key="6">
    <source>
        <dbReference type="Pfam" id="PF02782"/>
    </source>
</evidence>
<dbReference type="Pfam" id="PF00370">
    <property type="entry name" value="FGGY_N"/>
    <property type="match status" value="1"/>
</dbReference>
<evidence type="ECO:0000256" key="2">
    <source>
        <dbReference type="ARBA" id="ARBA00022679"/>
    </source>
</evidence>
<feature type="domain" description="Carbohydrate kinase FGGY N-terminal" evidence="5">
    <location>
        <begin position="5"/>
        <end position="247"/>
    </location>
</feature>
<dbReference type="RefSeq" id="WP_309724245.1">
    <property type="nucleotide sequence ID" value="NZ_JARWAM010000014.1"/>
</dbReference>
<dbReference type="GO" id="GO:0016301">
    <property type="term" value="F:kinase activity"/>
    <property type="evidence" value="ECO:0007669"/>
    <property type="project" value="UniProtKB-KW"/>
</dbReference>
<keyword evidence="2 4" id="KW-0808">Transferase</keyword>
<feature type="domain" description="Carbohydrate kinase FGGY C-terminal" evidence="6">
    <location>
        <begin position="260"/>
        <end position="443"/>
    </location>
</feature>
<dbReference type="Pfam" id="PF02782">
    <property type="entry name" value="FGGY_C"/>
    <property type="match status" value="1"/>
</dbReference>
<comment type="caution">
    <text evidence="7">The sequence shown here is derived from an EMBL/GenBank/DDBJ whole genome shotgun (WGS) entry which is preliminary data.</text>
</comment>
<dbReference type="PANTHER" id="PTHR43095:SF5">
    <property type="entry name" value="XYLULOSE KINASE"/>
    <property type="match status" value="1"/>
</dbReference>
<dbReference type="SUPFAM" id="SSF53067">
    <property type="entry name" value="Actin-like ATPase domain"/>
    <property type="match status" value="2"/>
</dbReference>
<dbReference type="PIRSF" id="PIRSF000538">
    <property type="entry name" value="GlpK"/>
    <property type="match status" value="1"/>
</dbReference>
<gene>
    <name evidence="7" type="ORF">QC821_17715</name>
</gene>
<evidence type="ECO:0000256" key="4">
    <source>
        <dbReference type="RuleBase" id="RU003733"/>
    </source>
</evidence>
<sequence>MSKVLLGIDAGTSAVKVCAFTPEGQLRAKAQRAVSLVTNQARWAELDLERYWQLVIEAVKEVADQVDEVSSIGFATTCPTLVLLDKALNPVRLGVSYLDNRACESLQGLAERLGGEDAAFVTTGNRVSSSTFSAATLNWVMEHEPEIWARVRHVGFLNSFLAARLAGELATDPTQASYSGLFCVRESGTNWDDGLLDAAGISADKMVPIRPPEEAVGGVSPAAARLTGLYAGTPVATGAADTAAAAFALGINQARTAFESVGTSGVVTFCLDEPVFDKVFLNRRHIIPGLWLAHGAMSTVGGALGWIHKEVWPELNSLDKLEELASESPPGANGVVFLPYLAGERSPLWDPNASGAWIGLCLGSQRSDMIRAVFEGTAYGLLQNMRRAEQKWNWRPHRMLSVGGGARSRFWLQIKADILGIEFSQLDTTDAAALGAALLGGVAGGVFNGVEDPRLPTDHSGFSEILPSRDERCLETYRRMAKIYDELYPALANSMDSLAGFK</sequence>
<dbReference type="PROSITE" id="PS00445">
    <property type="entry name" value="FGGY_KINASES_2"/>
    <property type="match status" value="1"/>
</dbReference>
<dbReference type="PANTHER" id="PTHR43095">
    <property type="entry name" value="SUGAR KINASE"/>
    <property type="match status" value="1"/>
</dbReference>
<dbReference type="InterPro" id="IPR000577">
    <property type="entry name" value="Carb_kinase_FGGY"/>
</dbReference>
<name>A0ABU1HIK6_9GAMM</name>
<evidence type="ECO:0000256" key="3">
    <source>
        <dbReference type="ARBA" id="ARBA00022777"/>
    </source>
</evidence>
<evidence type="ECO:0000313" key="7">
    <source>
        <dbReference type="EMBL" id="MDR5907122.1"/>
    </source>
</evidence>
<evidence type="ECO:0000256" key="1">
    <source>
        <dbReference type="ARBA" id="ARBA00009156"/>
    </source>
</evidence>
<dbReference type="InterPro" id="IPR018483">
    <property type="entry name" value="Carb_kinase_FGGY_CS"/>
</dbReference>
<dbReference type="InterPro" id="IPR043129">
    <property type="entry name" value="ATPase_NBD"/>
</dbReference>
<reference evidence="7 8" key="1">
    <citation type="submission" date="2023-04" db="EMBL/GenBank/DDBJ databases">
        <title>A long-awaited taxogenomic arrangement of the family Halomonadaceae.</title>
        <authorList>
            <person name="De La Haba R."/>
            <person name="Chuvochina M."/>
            <person name="Wittouck S."/>
            <person name="Arahal D.R."/>
            <person name="Sanchez-Porro C."/>
            <person name="Hugenholtz P."/>
            <person name="Ventosa A."/>
        </authorList>
    </citation>
    <scope>NUCLEOTIDE SEQUENCE [LARGE SCALE GENOMIC DNA]</scope>
    <source>
        <strain evidence="7 8">DSM 26770</strain>
    </source>
</reference>
<dbReference type="CDD" id="cd00366">
    <property type="entry name" value="ASKHA_NBD_FGGY"/>
    <property type="match status" value="1"/>
</dbReference>
<evidence type="ECO:0000313" key="8">
    <source>
        <dbReference type="Proteomes" id="UP001251374"/>
    </source>
</evidence>
<organism evidence="7 8">
    <name type="scientific">Franzmannia qiaohouensis</name>
    <dbReference type="NCBI Taxonomy" id="1329370"/>
    <lineage>
        <taxon>Bacteria</taxon>
        <taxon>Pseudomonadati</taxon>
        <taxon>Pseudomonadota</taxon>
        <taxon>Gammaproteobacteria</taxon>
        <taxon>Oceanospirillales</taxon>
        <taxon>Halomonadaceae</taxon>
        <taxon>Franzmannia</taxon>
    </lineage>
</organism>
<dbReference type="InterPro" id="IPR018484">
    <property type="entry name" value="FGGY_N"/>
</dbReference>
<protein>
    <submittedName>
        <fullName evidence="7">FGGY family carbohydrate kinase</fullName>
    </submittedName>
</protein>
<proteinExistence type="inferred from homology"/>
<keyword evidence="3 4" id="KW-0418">Kinase</keyword>
<accession>A0ABU1HIK6</accession>
<dbReference type="Gene3D" id="3.30.420.40">
    <property type="match status" value="2"/>
</dbReference>
<dbReference type="InterPro" id="IPR018485">
    <property type="entry name" value="FGGY_C"/>
</dbReference>
<evidence type="ECO:0000259" key="5">
    <source>
        <dbReference type="Pfam" id="PF00370"/>
    </source>
</evidence>
<dbReference type="InterPro" id="IPR050406">
    <property type="entry name" value="FGGY_Carb_Kinase"/>
</dbReference>
<dbReference type="EMBL" id="JARWAM010000014">
    <property type="protein sequence ID" value="MDR5907122.1"/>
    <property type="molecule type" value="Genomic_DNA"/>
</dbReference>